<proteinExistence type="predicted"/>
<dbReference type="HOGENOM" id="CLU_065217_0_0_1"/>
<dbReference type="OrthoDB" id="3210666at2759"/>
<name>A0A067MCG1_BOTB1</name>
<dbReference type="STRING" id="930990.A0A067MCG1"/>
<reference evidence="2" key="1">
    <citation type="journal article" date="2014" name="Proc. Natl. Acad. Sci. U.S.A.">
        <title>Extensive sampling of basidiomycete genomes demonstrates inadequacy of the white-rot/brown-rot paradigm for wood decay fungi.</title>
        <authorList>
            <person name="Riley R."/>
            <person name="Salamov A.A."/>
            <person name="Brown D.W."/>
            <person name="Nagy L.G."/>
            <person name="Floudas D."/>
            <person name="Held B.W."/>
            <person name="Levasseur A."/>
            <person name="Lombard V."/>
            <person name="Morin E."/>
            <person name="Otillar R."/>
            <person name="Lindquist E.A."/>
            <person name="Sun H."/>
            <person name="LaButti K.M."/>
            <person name="Schmutz J."/>
            <person name="Jabbour D."/>
            <person name="Luo H."/>
            <person name="Baker S.E."/>
            <person name="Pisabarro A.G."/>
            <person name="Walton J.D."/>
            <person name="Blanchette R.A."/>
            <person name="Henrissat B."/>
            <person name="Martin F."/>
            <person name="Cullen D."/>
            <person name="Hibbett D.S."/>
            <person name="Grigoriev I.V."/>
        </authorList>
    </citation>
    <scope>NUCLEOTIDE SEQUENCE [LARGE SCALE GENOMIC DNA]</scope>
    <source>
        <strain evidence="2">FD-172 SS1</strain>
    </source>
</reference>
<dbReference type="Proteomes" id="UP000027195">
    <property type="component" value="Unassembled WGS sequence"/>
</dbReference>
<evidence type="ECO:0000313" key="2">
    <source>
        <dbReference type="Proteomes" id="UP000027195"/>
    </source>
</evidence>
<keyword evidence="2" id="KW-1185">Reference proteome</keyword>
<gene>
    <name evidence="1" type="ORF">BOTBODRAFT_58768</name>
</gene>
<evidence type="ECO:0000313" key="1">
    <source>
        <dbReference type="EMBL" id="KDQ09271.1"/>
    </source>
</evidence>
<accession>A0A067MCG1</accession>
<dbReference type="AlphaFoldDB" id="A0A067MCG1"/>
<dbReference type="InParanoid" id="A0A067MCG1"/>
<dbReference type="EMBL" id="KL198080">
    <property type="protein sequence ID" value="KDQ09271.1"/>
    <property type="molecule type" value="Genomic_DNA"/>
</dbReference>
<sequence>MQVFHHKIGASTFHFIIRLQSPAKTPHEQTLTLTCEAGGVERLVCGPVQLQFAFNPDQARFHLYLVPNASIFASFKLRAWLITGPIQHRIFAMNELFIAHESTFPRELRPARKTDISNDTHIYSELMGGASVAFIVKIDEKPAGGDDEYSISLSYEAGGITGLLCRSLPLRITCPLADVRFMIYVIQCESQPKGARHKIRLWIKSHEGACQKLWQKDNWWIGGNLDFSAVTDAIVVQPGILTSTVPKLEPPSEEPPSYPLHV</sequence>
<protein>
    <submittedName>
        <fullName evidence="1">Uncharacterized protein</fullName>
    </submittedName>
</protein>
<organism evidence="1 2">
    <name type="scientific">Botryobasidium botryosum (strain FD-172 SS1)</name>
    <dbReference type="NCBI Taxonomy" id="930990"/>
    <lineage>
        <taxon>Eukaryota</taxon>
        <taxon>Fungi</taxon>
        <taxon>Dikarya</taxon>
        <taxon>Basidiomycota</taxon>
        <taxon>Agaricomycotina</taxon>
        <taxon>Agaricomycetes</taxon>
        <taxon>Cantharellales</taxon>
        <taxon>Botryobasidiaceae</taxon>
        <taxon>Botryobasidium</taxon>
    </lineage>
</organism>